<organism evidence="1 2">
    <name type="scientific">Halobacillus litoralis</name>
    <dbReference type="NCBI Taxonomy" id="45668"/>
    <lineage>
        <taxon>Bacteria</taxon>
        <taxon>Bacillati</taxon>
        <taxon>Bacillota</taxon>
        <taxon>Bacilli</taxon>
        <taxon>Bacillales</taxon>
        <taxon>Bacillaceae</taxon>
        <taxon>Halobacillus</taxon>
    </lineage>
</organism>
<evidence type="ECO:0000313" key="2">
    <source>
        <dbReference type="Proteomes" id="UP000287756"/>
    </source>
</evidence>
<dbReference type="InterPro" id="IPR038218">
    <property type="entry name" value="YuzD-like_sp"/>
</dbReference>
<dbReference type="SUPFAM" id="SSF52833">
    <property type="entry name" value="Thioredoxin-like"/>
    <property type="match status" value="1"/>
</dbReference>
<protein>
    <submittedName>
        <fullName evidence="1">Disulfide oxidoreductase</fullName>
    </submittedName>
</protein>
<dbReference type="KEGG" id="hli:HLI_17330"/>
<dbReference type="EMBL" id="CP026118">
    <property type="protein sequence ID" value="QAS53847.1"/>
    <property type="molecule type" value="Genomic_DNA"/>
</dbReference>
<gene>
    <name evidence="1" type="ORF">HLI_17330</name>
</gene>
<dbReference type="InterPro" id="IPR036249">
    <property type="entry name" value="Thioredoxin-like_sf"/>
</dbReference>
<sequence length="113" mass="12786">MKEERETVHVVVYGAEIKCASCVNAPGSKETYEWLQAAITRKYGEERLHFQYYDIHTKGQVGAEGEIIHQLLDEELFYPLVLVEGEIVGEGNPRLKSVYKALEGYGIQQVSNP</sequence>
<proteinExistence type="predicted"/>
<dbReference type="InterPro" id="IPR009190">
    <property type="entry name" value="DUF1462"/>
</dbReference>
<dbReference type="OrthoDB" id="2389679at2"/>
<evidence type="ECO:0000313" key="1">
    <source>
        <dbReference type="EMBL" id="QAS53847.1"/>
    </source>
</evidence>
<name>A0A410MGJ4_9BACI</name>
<dbReference type="Proteomes" id="UP000287756">
    <property type="component" value="Chromosome"/>
</dbReference>
<dbReference type="RefSeq" id="WP_128526118.1">
    <property type="nucleotide sequence ID" value="NZ_CANLVY010000007.1"/>
</dbReference>
<dbReference type="AlphaFoldDB" id="A0A410MGJ4"/>
<accession>A0A410MGJ4</accession>
<dbReference type="Gene3D" id="3.40.30.30">
    <property type="entry name" value="Hypothetical protein sa0798"/>
    <property type="match status" value="1"/>
</dbReference>
<reference evidence="1 2" key="1">
    <citation type="submission" date="2018-01" db="EMBL/GenBank/DDBJ databases">
        <title>The whole genome sequencing and assembly of Halobacillus litoralis ERB031 strain.</title>
        <authorList>
            <person name="Lee S.-J."/>
            <person name="Park M.-K."/>
            <person name="Kim J.-Y."/>
            <person name="Lee Y.-J."/>
            <person name="Yi H."/>
            <person name="Bahn Y.-S."/>
            <person name="Kim J.F."/>
            <person name="Lee D.-W."/>
        </authorList>
    </citation>
    <scope>NUCLEOTIDE SEQUENCE [LARGE SCALE GENOMIC DNA]</scope>
    <source>
        <strain evidence="1 2">ERB 031</strain>
    </source>
</reference>
<dbReference type="Pfam" id="PF07315">
    <property type="entry name" value="DUF1462"/>
    <property type="match status" value="1"/>
</dbReference>